<dbReference type="InterPro" id="IPR011889">
    <property type="entry name" value="Liste_lipo_26"/>
</dbReference>
<dbReference type="NCBIfam" id="TIGR02167">
    <property type="entry name" value="Liste_lipo_26"/>
    <property type="match status" value="7"/>
</dbReference>
<feature type="chain" id="PRO_5008602220" description="Gliding motility-associated C-terminal domain-containing protein" evidence="1">
    <location>
        <begin position="22"/>
        <end position="2550"/>
    </location>
</feature>
<dbReference type="EMBL" id="LZFP01000034">
    <property type="protein sequence ID" value="OBR37199.1"/>
    <property type="molecule type" value="Genomic_DNA"/>
</dbReference>
<dbReference type="InterPro" id="IPR013783">
    <property type="entry name" value="Ig-like_fold"/>
</dbReference>
<dbReference type="Pfam" id="PF13585">
    <property type="entry name" value="CHU_C"/>
    <property type="match status" value="1"/>
</dbReference>
<dbReference type="InterPro" id="IPR000601">
    <property type="entry name" value="PKD_dom"/>
</dbReference>
<dbReference type="STRING" id="1836467.BTR34_06225"/>
<dbReference type="InterPro" id="IPR026341">
    <property type="entry name" value="T9SS_type_B"/>
</dbReference>
<evidence type="ECO:0000259" key="3">
    <source>
        <dbReference type="PROSITE" id="PS50853"/>
    </source>
</evidence>
<dbReference type="RefSeq" id="WP_068485190.1">
    <property type="nucleotide sequence ID" value="NZ_CP018760.1"/>
</dbReference>
<feature type="domain" description="PKD" evidence="2">
    <location>
        <begin position="56"/>
        <end position="88"/>
    </location>
</feature>
<dbReference type="SUPFAM" id="SSF49265">
    <property type="entry name" value="Fibronectin type III"/>
    <property type="match status" value="1"/>
</dbReference>
<organism evidence="4 5">
    <name type="scientific">Maribacter hydrothermalis</name>
    <dbReference type="NCBI Taxonomy" id="1836467"/>
    <lineage>
        <taxon>Bacteria</taxon>
        <taxon>Pseudomonadati</taxon>
        <taxon>Bacteroidota</taxon>
        <taxon>Flavobacteriia</taxon>
        <taxon>Flavobacteriales</taxon>
        <taxon>Flavobacteriaceae</taxon>
        <taxon>Maribacter</taxon>
    </lineage>
</organism>
<evidence type="ECO:0008006" key="6">
    <source>
        <dbReference type="Google" id="ProtNLM"/>
    </source>
</evidence>
<feature type="signal peptide" evidence="1">
    <location>
        <begin position="1"/>
        <end position="21"/>
    </location>
</feature>
<evidence type="ECO:0000313" key="4">
    <source>
        <dbReference type="EMBL" id="OBR37199.1"/>
    </source>
</evidence>
<proteinExistence type="predicted"/>
<dbReference type="PROSITE" id="PS50093">
    <property type="entry name" value="PKD"/>
    <property type="match status" value="2"/>
</dbReference>
<dbReference type="NCBIfam" id="TIGR04131">
    <property type="entry name" value="Bac_Flav_CTERM"/>
    <property type="match status" value="1"/>
</dbReference>
<sequence length="2550" mass="279925">MPIFKKSTTLLLLFLSVNLFSQSFTTIWNTNNIETGSSAANQITIPTNPAYTTYNYNVDWGDGTTDTGVTGNITHTYATPGLHTISITGIFPSIFFNDENANDKLKLIEILDWGTIQWQTMENAFFGCENMNFDAITAPDLSQVTSLKNMFRGGTSFNGILNTWNISTITDISGIFANCTIFNRPLDNWTTNSITDMSETFKNTSFNQPLDNWNTSSVTNMKEMFYACVNFNQNINNWNVSLVTDMSGMFVACRRYNQPLNNWNVSQVTDMNTMFFRTNDFNQNLSNWQVGNVTNMSRMFHESAISYPMNNWDVSKVTDMSQMFADTPNFNQPLNNWDVSAVTDMSQMFETARVFNQPLNDWDVSAVTDMSQMFASWTASYPVAFNQPLNLWDVSAVTNMSQMFSNNQIFNQNLNDWVVSSVTQMQQMFKNADAFNQPLNNWDVSNVTNMQQMFQQNDGFNQPLNSWITTSLTNISSIFANNTIFNQPLNNWNVSNVTNFLGVFNSATAYDQNLGDWNITSATNMSNMLSNSGISQENYDTILTDWSAQSVNSGITLGATNLQYCDALNQRQSLIDTYGWTISGDSVNCSYVLCTEITMPANGDTQVPANSDIRWAPAPNATGYKVTVTRDDGSGPVEVYNQTLGATNVGVDFTNEFNPGDEVSVLVIPFNDEGDAVGCSPITFTVVESWVNSPDAFKLTYDTTILENGTTAANQLKIEANTGYPDYLSYDYSIDWGDGQYNNHVTNTITHTYLTPGVYTVSIIGTFPAPLHYYSNTDSIKLLSIDQWGTQVWQSMNMAFYGCENMEYNATDIPNLSQVESMYNMFNSCNLFNGNIDNWNVSNVTDMYGVFLGARAFNQPLNSWNIGNVTTISAMFLGTDSFDQPLNNWNTGNVTNMSRTFQNTDVFNQDINNWDVTNVTNMSGMFSRAELFNQPLNLWNVAKVEDMKEMFYYAEAFNQDIDGWDVSKVIDMSGMFNTARSFNLPLNSWDVSKVNNMANMFSSANAFNQPLNNWDVTAVTNTSGMFSSASVFNQNINSWNLTNVLTMRSMFNYALAFNQPLNSWDVNSVVNMNSVFRGASSFNQPLNNWDVSAAADMSSMFEDALLFNQPINTWDVSSVTLMESMFEDAAVFNQSLNNWDTAVVTTFEAMFKNAIVFNEAISNWNTGEALTMAEMFSGATTFNQNIDLWDVSFVNTMRAMFNDASAYNQTMNSWNVASVTTMEDMFKGASAFNENISDWNVRGVNTMEEMFSNATTFNQNINNWRISGVSNMDYMFREASAYNQIMDLWNLGNVSMRSTFFNATSLDQYLGDWDVSGVTNMNDMLDNTALTRENYDTTLIAWSEQTVTSGITLGAQGLPYCDAIEERQSMIDNYGWTFDLDVRDCPIPECTQLTSPLNGDTNVPVNTNLTWNAAQFAQGYYLTVGTTPGGNDVVNNETITNETTYEFASDFNTGDTVYVTITPFNDEGNPGVCTEESFSLSNTLPTIPECTSLISPANGVSDVSVSTDLSWNAISNADGYRLTVGTTTGSNDILDDEDVENVTAYDLMADLPENSDIFITITPYNDQGDAFSCIEESFHTEIIPVPPTCTNLTSPAHQETGVSIDTHLSWTAIPEALGYIVIVGTTEGGNEIVNNVIVETITSYDIPNDLLEGRTYYVTIIPYNNEGDATGCTEENFTTGDSTSPPSCAVLTSPVDGSTQIAIDTNLSWNGSGSADGYRLTAGTTSGGTDIFSDDLGDVTTFDFVNDLPENDTIYISIIAYNTNGDATGCTEYTFETTGPPECSTLISPANNATDIAVDTSIEWSAVTDADGYKVTVLGSNSTANNMTNFEVTTGTSFDFTNDFTQGETVTVTIIPYNANGDATGCTTESFTIVPPPVPLCTTLISPANNTIDNAINSAIEWNAIAGADGYKLTVVGSVTTANNLNELEITSGTSYDFLTDFEQGETVSVLIVPFNTQGDAIGCTAESFTIKPVPACTNLNAPNNGDTEVSTNTSISWNAITNAVGYFITVTASTSTINNLINYQTTDISYDFSSDFTQGETVSVSVTPYNESGNAISCVTESFTIEAVPACTNLIAPLNGSIGVAANIGIEWTEISDAQGYRLTITGSSSTANNVTNLNIASGNSYSFLNDFEQGETVTVNITPYNNAGDAIGCTTESFTIKSIPNCTTLIAPVDGAVLAEVNDITWNTITDADGYKLTITADNSTANNVTDLEVIGNSYTFPYQFNEGEIVTITITPFNEVGDAVGCASESFTIRPLPSCTSLISSLQNGNAISIATDIEWNAAVDADGYRIAIGTTLDGNDIVDNEDVASLTSYILNENLPSETLIFVKITPYNTSGDAIGCSSQSFTTEVIAPACTVLTSPANGETDVSLTSTISWEVVEKTIGYRISIGTAIDSNDIVDNLDMGPSTEYSHNEEFPFDTEIFVTITPYNSAGDASSCVEQSFTTIIPEDETKYGFSPDGDGINEYWHIENIDYYPENVVSIYNRWGDLVFQIDGYDNALNVFSGTANRRTKVGADQLPSGTYFFKIQIEGETILRKTQGFLVLKR</sequence>
<accession>A0A1B7Z3A9</accession>
<keyword evidence="5" id="KW-1185">Reference proteome</keyword>
<dbReference type="InterPro" id="IPR005046">
    <property type="entry name" value="DUF285"/>
</dbReference>
<name>A0A1B7Z3A9_9FLAO</name>
<keyword evidence="1" id="KW-0732">Signal</keyword>
<gene>
    <name evidence="4" type="ORF">A9200_05985</name>
</gene>
<dbReference type="Gene3D" id="2.60.40.10">
    <property type="entry name" value="Immunoglobulins"/>
    <property type="match status" value="7"/>
</dbReference>
<dbReference type="InterPro" id="IPR035986">
    <property type="entry name" value="PKD_dom_sf"/>
</dbReference>
<feature type="domain" description="PKD" evidence="2">
    <location>
        <begin position="721"/>
        <end position="763"/>
    </location>
</feature>
<evidence type="ECO:0000313" key="5">
    <source>
        <dbReference type="Proteomes" id="UP000092164"/>
    </source>
</evidence>
<evidence type="ECO:0000256" key="1">
    <source>
        <dbReference type="SAM" id="SignalP"/>
    </source>
</evidence>
<protein>
    <recommendedName>
        <fullName evidence="6">Gliding motility-associated C-terminal domain-containing protein</fullName>
    </recommendedName>
</protein>
<dbReference type="PROSITE" id="PS50853">
    <property type="entry name" value="FN3"/>
    <property type="match status" value="1"/>
</dbReference>
<dbReference type="OrthoDB" id="9813840at2"/>
<dbReference type="CDD" id="cd00146">
    <property type="entry name" value="PKD"/>
    <property type="match status" value="1"/>
</dbReference>
<dbReference type="InterPro" id="IPR003961">
    <property type="entry name" value="FN3_dom"/>
</dbReference>
<dbReference type="KEGG" id="mart:BTR34_06225"/>
<dbReference type="InterPro" id="IPR036116">
    <property type="entry name" value="FN3_sf"/>
</dbReference>
<evidence type="ECO:0000259" key="2">
    <source>
        <dbReference type="PROSITE" id="PS50093"/>
    </source>
</evidence>
<dbReference type="Proteomes" id="UP000092164">
    <property type="component" value="Unassembled WGS sequence"/>
</dbReference>
<dbReference type="Pfam" id="PF03382">
    <property type="entry name" value="DUF285"/>
    <property type="match status" value="6"/>
</dbReference>
<feature type="domain" description="Fibronectin type-III" evidence="3">
    <location>
        <begin position="1583"/>
        <end position="1682"/>
    </location>
</feature>
<dbReference type="SUPFAM" id="SSF49299">
    <property type="entry name" value="PKD domain"/>
    <property type="match status" value="2"/>
</dbReference>
<dbReference type="CDD" id="cd00063">
    <property type="entry name" value="FN3"/>
    <property type="match status" value="1"/>
</dbReference>
<reference evidence="5" key="1">
    <citation type="submission" date="2016-06" db="EMBL/GenBank/DDBJ databases">
        <authorList>
            <person name="Zhan P."/>
        </authorList>
    </citation>
    <scope>NUCLEOTIDE SEQUENCE [LARGE SCALE GENOMIC DNA]</scope>
    <source>
        <strain evidence="5">T28</strain>
    </source>
</reference>
<comment type="caution">
    <text evidence="4">The sequence shown here is derived from an EMBL/GenBank/DDBJ whole genome shotgun (WGS) entry which is preliminary data.</text>
</comment>